<dbReference type="GO" id="GO:0016787">
    <property type="term" value="F:hydrolase activity"/>
    <property type="evidence" value="ECO:0007669"/>
    <property type="project" value="UniProtKB-UniRule"/>
</dbReference>
<feature type="active site" description="Nucleophile" evidence="4">
    <location>
        <position position="68"/>
    </location>
</feature>
<dbReference type="AlphaFoldDB" id="A0A3P3W3N5"/>
<evidence type="ECO:0000313" key="7">
    <source>
        <dbReference type="EMBL" id="RRJ88998.1"/>
    </source>
</evidence>
<dbReference type="Gene3D" id="3.40.1090.10">
    <property type="entry name" value="Cytosolic phospholipase A2 catalytic domain"/>
    <property type="match status" value="2"/>
</dbReference>
<dbReference type="InterPro" id="IPR043864">
    <property type="entry name" value="Omp85-like_dom"/>
</dbReference>
<evidence type="ECO:0000256" key="5">
    <source>
        <dbReference type="SAM" id="SignalP"/>
    </source>
</evidence>
<dbReference type="Pfam" id="PF01734">
    <property type="entry name" value="Patatin"/>
    <property type="match status" value="1"/>
</dbReference>
<evidence type="ECO:0000256" key="4">
    <source>
        <dbReference type="PROSITE-ProRule" id="PRU01161"/>
    </source>
</evidence>
<dbReference type="CDD" id="cd07205">
    <property type="entry name" value="Pat_PNPLA6_PNPLA7_NTE1_like"/>
    <property type="match status" value="1"/>
</dbReference>
<dbReference type="PANTHER" id="PTHR14226">
    <property type="entry name" value="NEUROPATHY TARGET ESTERASE/SWISS CHEESE D.MELANOGASTER"/>
    <property type="match status" value="1"/>
</dbReference>
<feature type="chain" id="PRO_5018090299" evidence="5">
    <location>
        <begin position="21"/>
        <end position="742"/>
    </location>
</feature>
<keyword evidence="5" id="KW-0732">Signal</keyword>
<accession>A0A3P3W3N5</accession>
<dbReference type="RefSeq" id="WP_125019810.1">
    <property type="nucleotide sequence ID" value="NZ_RQVQ01000035.1"/>
</dbReference>
<feature type="short sequence motif" description="GXSXG" evidence="4">
    <location>
        <begin position="66"/>
        <end position="70"/>
    </location>
</feature>
<dbReference type="EMBL" id="RQVQ01000035">
    <property type="protein sequence ID" value="RRJ88998.1"/>
    <property type="molecule type" value="Genomic_DNA"/>
</dbReference>
<keyword evidence="2 4" id="KW-0442">Lipid degradation</keyword>
<dbReference type="InterPro" id="IPR002641">
    <property type="entry name" value="PNPLA_dom"/>
</dbReference>
<evidence type="ECO:0000259" key="6">
    <source>
        <dbReference type="PROSITE" id="PS51635"/>
    </source>
</evidence>
<reference evidence="7 8" key="1">
    <citation type="submission" date="2018-11" db="EMBL/GenBank/DDBJ databases">
        <title>Flavobacterium sp. nov., YIM 102701-2 draft genome.</title>
        <authorList>
            <person name="Li G."/>
            <person name="Jiang Y."/>
        </authorList>
    </citation>
    <scope>NUCLEOTIDE SEQUENCE [LARGE SCALE GENOMIC DNA]</scope>
    <source>
        <strain evidence="7 8">YIM 102701-2</strain>
    </source>
</reference>
<comment type="caution">
    <text evidence="7">The sequence shown here is derived from an EMBL/GenBank/DDBJ whole genome shotgun (WGS) entry which is preliminary data.</text>
</comment>
<feature type="active site" description="Proton acceptor" evidence="4">
    <location>
        <position position="212"/>
    </location>
</feature>
<evidence type="ECO:0000256" key="1">
    <source>
        <dbReference type="ARBA" id="ARBA00022801"/>
    </source>
</evidence>
<evidence type="ECO:0000256" key="2">
    <source>
        <dbReference type="ARBA" id="ARBA00022963"/>
    </source>
</evidence>
<dbReference type="PROSITE" id="PS51635">
    <property type="entry name" value="PNPLA"/>
    <property type="match status" value="1"/>
</dbReference>
<proteinExistence type="predicted"/>
<dbReference type="Pfam" id="PF19143">
    <property type="entry name" value="Omp85_2"/>
    <property type="match status" value="1"/>
</dbReference>
<keyword evidence="3 4" id="KW-0443">Lipid metabolism</keyword>
<protein>
    <submittedName>
        <fullName evidence="7">Patatin</fullName>
    </submittedName>
</protein>
<dbReference type="SUPFAM" id="SSF52151">
    <property type="entry name" value="FabD/lysophospholipase-like"/>
    <property type="match status" value="1"/>
</dbReference>
<dbReference type="Gene3D" id="3.10.20.310">
    <property type="entry name" value="membrane protein fhac"/>
    <property type="match status" value="1"/>
</dbReference>
<evidence type="ECO:0000256" key="3">
    <source>
        <dbReference type="ARBA" id="ARBA00023098"/>
    </source>
</evidence>
<keyword evidence="8" id="KW-1185">Reference proteome</keyword>
<organism evidence="7 8">
    <name type="scientific">Paenimyroides tangerinum</name>
    <dbReference type="NCBI Taxonomy" id="2488728"/>
    <lineage>
        <taxon>Bacteria</taxon>
        <taxon>Pseudomonadati</taxon>
        <taxon>Bacteroidota</taxon>
        <taxon>Flavobacteriia</taxon>
        <taxon>Flavobacteriales</taxon>
        <taxon>Flavobacteriaceae</taxon>
        <taxon>Paenimyroides</taxon>
    </lineage>
</organism>
<dbReference type="Proteomes" id="UP000275719">
    <property type="component" value="Unassembled WGS sequence"/>
</dbReference>
<evidence type="ECO:0000313" key="8">
    <source>
        <dbReference type="Proteomes" id="UP000275719"/>
    </source>
</evidence>
<sequence length="742" mass="84656">MNNRVFFLLILICFSSLSFAQTEQDSLKKRPKVGVVLSGGGAKGLAHIGVLKVLEENNVKIDYIGGTSMGAIIGGLYAAGYSANQLDSIFRTVDSDALIQDFVPRISKSFYEKRNDEIYAIQLPFENFKIGMPEALSKGMYNYNLLSRLLSHVRYERDFNNLQIPFVCIATDVETGKQVILNSGNLTQNILASGALPSLYTPVEINGRVLVDGGVANNYPIDEVRAMGADIIIGVDVQDGLKSREDLKGAADILMQINNFAMYEHMNEKIRQTDFYIKPDIKGFSVVSFDQGVEIVKRGENAAREYQGDFVALGMLNFEEKRNKIAIVKKDSLHISKIKINKLNDFTSNYVYGKIKIKPGYSVSYEKFNSGIDNLNATQNFKAISYEFESDEENCDVLVMNLKENDVRRYLKFGLHFDNLYKSAILINVTQKKMFFRNDVASLDFGLGDNSRYNFNYYIDNGYLWSVGIQSKMTTLKRNIYDPITSDAIFNSGLPISLNLEYLDFTNRIYFQTYFAERFQIGVGFEHKFNQVDVPNLNLNKPWLDKSHYLGVFANVLFDTYDNKYFPRSGFLFSAEYKNYFHSSNYNNNFENFSQFNGEIGVVKTIFGKVSAEVKFDMGISFNSEPSSFFKYFFGGNGFQPTANIKQFYGYNFLSVFDDSYIRGQFRVDYEIFKRNHINFSGNYANIGKSIFETGDWAKKPRFTGYAIGYGYQTVIGPIELKYSWSPETRQNFTNLSVGFWF</sequence>
<feature type="domain" description="PNPLA" evidence="6">
    <location>
        <begin position="35"/>
        <end position="225"/>
    </location>
</feature>
<dbReference type="PANTHER" id="PTHR14226:SF76">
    <property type="entry name" value="NTE FAMILY PROTEIN RSSA"/>
    <property type="match status" value="1"/>
</dbReference>
<dbReference type="InterPro" id="IPR016035">
    <property type="entry name" value="Acyl_Trfase/lysoPLipase"/>
</dbReference>
<dbReference type="GO" id="GO:0016042">
    <property type="term" value="P:lipid catabolic process"/>
    <property type="evidence" value="ECO:0007669"/>
    <property type="project" value="UniProtKB-UniRule"/>
</dbReference>
<name>A0A3P3W3N5_9FLAO</name>
<feature type="short sequence motif" description="GXGXXG" evidence="4">
    <location>
        <begin position="39"/>
        <end position="44"/>
    </location>
</feature>
<dbReference type="InterPro" id="IPR050301">
    <property type="entry name" value="NTE"/>
</dbReference>
<dbReference type="OrthoDB" id="9770965at2"/>
<feature type="short sequence motif" description="DGA/G" evidence="4">
    <location>
        <begin position="212"/>
        <end position="214"/>
    </location>
</feature>
<gene>
    <name evidence="7" type="ORF">EG240_12935</name>
</gene>
<feature type="signal peptide" evidence="5">
    <location>
        <begin position="1"/>
        <end position="20"/>
    </location>
</feature>
<keyword evidence="1 4" id="KW-0378">Hydrolase</keyword>